<feature type="transmembrane region" description="Helical" evidence="2">
    <location>
        <begin position="1139"/>
        <end position="1164"/>
    </location>
</feature>
<dbReference type="GO" id="GO:0042910">
    <property type="term" value="F:xenobiotic transmembrane transporter activity"/>
    <property type="evidence" value="ECO:0007669"/>
    <property type="project" value="TreeGrafter"/>
</dbReference>
<dbReference type="RefSeq" id="WP_094362264.1">
    <property type="nucleotide sequence ID" value="NZ_NMVQ01000001.1"/>
</dbReference>
<feature type="transmembrane region" description="Helical" evidence="2">
    <location>
        <begin position="1064"/>
        <end position="1084"/>
    </location>
</feature>
<proteinExistence type="predicted"/>
<feature type="compositionally biased region" description="Low complexity" evidence="1">
    <location>
        <begin position="868"/>
        <end position="887"/>
    </location>
</feature>
<dbReference type="Gene3D" id="3.30.2090.10">
    <property type="entry name" value="Multidrug efflux transporter AcrB TolC docking domain, DN and DC subdomains"/>
    <property type="match status" value="2"/>
</dbReference>
<dbReference type="Gene3D" id="3.30.70.1320">
    <property type="entry name" value="Multidrug efflux transporter AcrB pore domain like"/>
    <property type="match status" value="1"/>
</dbReference>
<dbReference type="PANTHER" id="PTHR32063:SF0">
    <property type="entry name" value="SWARMING MOTILITY PROTEIN SWRC"/>
    <property type="match status" value="1"/>
</dbReference>
<dbReference type="PANTHER" id="PTHR32063">
    <property type="match status" value="1"/>
</dbReference>
<keyword evidence="2" id="KW-0812">Transmembrane</keyword>
<reference evidence="3 4" key="1">
    <citation type="submission" date="2017-07" db="EMBL/GenBank/DDBJ databases">
        <title>Draft whole genome sequences of clinical Proprionibacteriaceae strains.</title>
        <authorList>
            <person name="Bernier A.-M."/>
            <person name="Bernard K."/>
            <person name="Domingo M.-C."/>
        </authorList>
    </citation>
    <scope>NUCLEOTIDE SEQUENCE [LARGE SCALE GENOMIC DNA]</scope>
    <source>
        <strain evidence="3 4">NML 130396</strain>
    </source>
</reference>
<feature type="transmembrane region" description="Helical" evidence="2">
    <location>
        <begin position="357"/>
        <end position="376"/>
    </location>
</feature>
<dbReference type="PRINTS" id="PR00702">
    <property type="entry name" value="ACRIFLAVINRP"/>
</dbReference>
<feature type="compositionally biased region" description="Basic and acidic residues" evidence="1">
    <location>
        <begin position="906"/>
        <end position="921"/>
    </location>
</feature>
<evidence type="ECO:0008006" key="5">
    <source>
        <dbReference type="Google" id="ProtNLM"/>
    </source>
</evidence>
<dbReference type="AlphaFoldDB" id="A0A255HBT2"/>
<evidence type="ECO:0000256" key="2">
    <source>
        <dbReference type="SAM" id="Phobius"/>
    </source>
</evidence>
<feature type="transmembrane region" description="Helical" evidence="2">
    <location>
        <begin position="331"/>
        <end position="351"/>
    </location>
</feature>
<dbReference type="SUPFAM" id="SSF82693">
    <property type="entry name" value="Multidrug efflux transporter AcrB pore domain, PN1, PN2, PC1 and PC2 subdomains"/>
    <property type="match status" value="3"/>
</dbReference>
<feature type="transmembrane region" description="Helical" evidence="2">
    <location>
        <begin position="429"/>
        <end position="449"/>
    </location>
</feature>
<dbReference type="OrthoDB" id="3306666at2"/>
<dbReference type="Gene3D" id="3.30.70.1430">
    <property type="entry name" value="Multidrug efflux transporter AcrB pore domain"/>
    <property type="match status" value="2"/>
</dbReference>
<keyword evidence="4" id="KW-1185">Reference proteome</keyword>
<gene>
    <name evidence="3" type="ORF">CGZ93_00905</name>
</gene>
<feature type="transmembrane region" description="Helical" evidence="2">
    <location>
        <begin position="1090"/>
        <end position="1111"/>
    </location>
</feature>
<comment type="caution">
    <text evidence="3">The sequence shown here is derived from an EMBL/GenBank/DDBJ whole genome shotgun (WGS) entry which is preliminary data.</text>
</comment>
<feature type="region of interest" description="Disordered" evidence="1">
    <location>
        <begin position="864"/>
        <end position="887"/>
    </location>
</feature>
<dbReference type="Proteomes" id="UP000216311">
    <property type="component" value="Unassembled WGS sequence"/>
</dbReference>
<protein>
    <recommendedName>
        <fullName evidence="5">HAE1 family hydrophobic/amphiphilic exporter-1</fullName>
    </recommendedName>
</protein>
<feature type="transmembrane region" description="Helical" evidence="2">
    <location>
        <begin position="12"/>
        <end position="33"/>
    </location>
</feature>
<feature type="region of interest" description="Disordered" evidence="1">
    <location>
        <begin position="906"/>
        <end position="956"/>
    </location>
</feature>
<dbReference type="Gene3D" id="1.20.1640.10">
    <property type="entry name" value="Multidrug efflux transporter AcrB transmembrane domain"/>
    <property type="match status" value="3"/>
</dbReference>
<feature type="region of interest" description="Disordered" evidence="1">
    <location>
        <begin position="794"/>
        <end position="823"/>
    </location>
</feature>
<keyword evidence="2" id="KW-0472">Membrane</keyword>
<feature type="transmembrane region" description="Helical" evidence="2">
    <location>
        <begin position="1034"/>
        <end position="1057"/>
    </location>
</feature>
<dbReference type="Pfam" id="PF00873">
    <property type="entry name" value="ACR_tran"/>
    <property type="match status" value="2"/>
</dbReference>
<dbReference type="InterPro" id="IPR027463">
    <property type="entry name" value="AcrB_DN_DC_subdom"/>
</dbReference>
<dbReference type="GO" id="GO:0005886">
    <property type="term" value="C:plasma membrane"/>
    <property type="evidence" value="ECO:0007669"/>
    <property type="project" value="TreeGrafter"/>
</dbReference>
<accession>A0A255HBT2</accession>
<feature type="compositionally biased region" description="Basic and acidic residues" evidence="1">
    <location>
        <begin position="937"/>
        <end position="956"/>
    </location>
</feature>
<dbReference type="EMBL" id="NMVQ01000001">
    <property type="protein sequence ID" value="OYO25057.1"/>
    <property type="molecule type" value="Genomic_DNA"/>
</dbReference>
<feature type="transmembrane region" description="Helical" evidence="2">
    <location>
        <begin position="1170"/>
        <end position="1194"/>
    </location>
</feature>
<dbReference type="SUPFAM" id="SSF82714">
    <property type="entry name" value="Multidrug efflux transporter AcrB TolC docking domain, DN and DC subdomains"/>
    <property type="match status" value="2"/>
</dbReference>
<dbReference type="InterPro" id="IPR001036">
    <property type="entry name" value="Acrflvin-R"/>
</dbReference>
<evidence type="ECO:0000256" key="1">
    <source>
        <dbReference type="SAM" id="MobiDB-lite"/>
    </source>
</evidence>
<feature type="transmembrane region" description="Helical" evidence="2">
    <location>
        <begin position="533"/>
        <end position="553"/>
    </location>
</feature>
<feature type="transmembrane region" description="Helical" evidence="2">
    <location>
        <begin position="461"/>
        <end position="487"/>
    </location>
</feature>
<evidence type="ECO:0000313" key="3">
    <source>
        <dbReference type="EMBL" id="OYO25057.1"/>
    </source>
</evidence>
<dbReference type="SUPFAM" id="SSF82866">
    <property type="entry name" value="Multidrug efflux transporter AcrB transmembrane domain"/>
    <property type="match status" value="2"/>
</dbReference>
<keyword evidence="2" id="KW-1133">Transmembrane helix</keyword>
<dbReference type="Gene3D" id="3.30.70.1440">
    <property type="entry name" value="Multidrug efflux transporter AcrB pore domain"/>
    <property type="match status" value="1"/>
</dbReference>
<name>A0A255HBT2_9ACTN</name>
<feature type="compositionally biased region" description="Basic and acidic residues" evidence="1">
    <location>
        <begin position="800"/>
        <end position="823"/>
    </location>
</feature>
<sequence length="1224" mass="128444">MVGPTRLSLANRAVVVLVCLVIIGFGLYATGSLKQELYPSLKLPGATVVAVYPGAPSQTVERDVTKPLEDAVRAVGGVTKVSSTSAANLSQVQVEWDYNADLAAMEGKVRTAVDGVGTKLPSGVKPTVSVGSIDDIPVVLLAVASLKDPLRLSDELENVAAPRLRALPGVRDVQVTGQQAQVVTITTRQADLDRFSVDPSQLTQLVAAYKGAIPGGQVVQNGRNVSVQVGRSLGSVDDVKNLQLQGTDGPVALGQLADVTAGPKEATTISRVNGRPALSLSITKTPEANTVTVSHAVADQLPQLSRELGDNTTFTPIFDQAPYVEQSIHDLGTEGGLGLVMAILVILVFLLSVRSTIITAISIPMSLLIAMISLYATGYTLNLLTLSALTVAVGRVVDDSIVVIENIKRHQGLGEEWGTGLIVGAVREVAGAVTASTITTVAVFLPIALVSGQVGELFRPFAVTVTVALLASLVVALTIVPVLAYWFMKPSRKQQQKLAAETGGASLASHETRETPLQKTYLPVLRWTLRHPLITLLVAVLLFAGTMAAATRLKTDFLGESEQTSVQLSQELPVGTALSETDAAARKVEAVLAADPGVQSYQTTVGGGGLQAMFTGAGGQTNKASYSITLKPEAKGTGASERIRGALEHRPELGKVTLSRADSMGSSSLAVTITGRDEATLTQASEQVAAMMAAQPGNADVKSDLAERQSVLQVNVREGDAAKFGMNQGTVGQAVLQAMQGQTLTQVTIDGRSQDLVLRSGPQLKTKQELEQLRLPVTQKQTADARKRIGDELTAQQDAQSKKQQDKGTEQLDEQQKQLDKQRAELQKSLDQLNNQIAQLESASLTPSTAGAAGAGSAGVPGAGGVPGAAAGPGMTPEQLQQAQARAAQAAQAQALAQARAQRDAQLKQLREQSSKLRDQLEAMDESQEKLNQSRTDAAESKATADEMKRKSELAKNIKGEPRRLVEVADVAEVPVTAAIKRVDGERTVTVTATNTSGDLSAATKNLQDGLAGLRLPAGTQATIAGVSTEQQEAFAQLGLAMLIAIAIVYMVMVATFRSLLQPLILLVSVPFAATGAVGLLLLTGTALGIPSMIGLLMLIGIVVTNAIVLIDLVNHYRAEGAGIDDAVIHGARLRLRPIIMTALATVMALVPMAIGITGGGVFISKSLAIVVIGGLVSSTLLTLVLVPVLYHLVEKLRERISHRNRDSDDSDHVGIGEMLEDSH</sequence>
<organism evidence="3 4">
    <name type="scientific">Enemella dayhoffiae</name>
    <dbReference type="NCBI Taxonomy" id="2016507"/>
    <lineage>
        <taxon>Bacteria</taxon>
        <taxon>Bacillati</taxon>
        <taxon>Actinomycetota</taxon>
        <taxon>Actinomycetes</taxon>
        <taxon>Propionibacteriales</taxon>
        <taxon>Propionibacteriaceae</taxon>
        <taxon>Enemella</taxon>
    </lineage>
</organism>
<evidence type="ECO:0000313" key="4">
    <source>
        <dbReference type="Proteomes" id="UP000216311"/>
    </source>
</evidence>